<dbReference type="STRING" id="1076256.A0A2H3BVM8"/>
<feature type="region of interest" description="Disordered" evidence="5">
    <location>
        <begin position="476"/>
        <end position="498"/>
    </location>
</feature>
<dbReference type="GO" id="GO:1990481">
    <property type="term" value="P:mRNA pseudouridine synthesis"/>
    <property type="evidence" value="ECO:0007669"/>
    <property type="project" value="TreeGrafter"/>
</dbReference>
<dbReference type="Gene3D" id="3.30.70.580">
    <property type="entry name" value="Pseudouridine synthase I, catalytic domain, N-terminal subdomain"/>
    <property type="match status" value="1"/>
</dbReference>
<dbReference type="PANTHER" id="PTHR11142:SF5">
    <property type="entry name" value="TRNA PSEUDOURIDINE(38_39) SYNTHASE"/>
    <property type="match status" value="1"/>
</dbReference>
<dbReference type="HAMAP" id="MF_00171">
    <property type="entry name" value="TruA"/>
    <property type="match status" value="1"/>
</dbReference>
<keyword evidence="3 4" id="KW-0413">Isomerase</keyword>
<sequence>MVVFGSLKIHRYQFYSTVAVGAMAPNYEAWSRTDLIARITALERREASNSTSIQPNNDFDFYSYPIRKIALKFCYSGWEYNGLAFQKKPTPLPTVEGVLFDALCRARLIDEARGYDGCGWEKCGRTDRGVSAAGQVISLWVRSALRQSKENSEGPAGEEAEELDTNDDDMLGLFDNTTNTSLSFKPEEEHDYPGILNRILPPTIRVLAWSPVSEEFSARRSCKFRHYKYFFSDLNLDLSLMREAANHLVGLHDFRNLCKIDASKQLTLFMRRILRAEINAVEAGMFVFDLVGTAFLYHQVRNIMAVLLLVGRGLEPPNIIVQLLNVSEGAEPGTWEVLSRKPEYQMADGLPLVLWDCGYDEKDVQWQTGGPEGEVRGGQARGIYEHLEGIYERSRVFTTLNYHFLKKAAELHSSRPVVTRQETPFHEKWNHSEGIEVPLGAGATRRIRQYVPLMRRVRNDEVEAINERWRNGKGKKYLAKVDNDGDDDDGGGDDDGDE</sequence>
<dbReference type="EMBL" id="KZ293438">
    <property type="protein sequence ID" value="PBK67096.1"/>
    <property type="molecule type" value="Genomic_DNA"/>
</dbReference>
<name>A0A2H3BVM8_9AGAR</name>
<dbReference type="AlphaFoldDB" id="A0A2H3BVM8"/>
<gene>
    <name evidence="7" type="ORF">ARMSODRAFT_338600</name>
</gene>
<dbReference type="Pfam" id="PF01416">
    <property type="entry name" value="PseudoU_synth_1"/>
    <property type="match status" value="1"/>
</dbReference>
<keyword evidence="2 4" id="KW-0819">tRNA processing</keyword>
<dbReference type="InterPro" id="IPR020094">
    <property type="entry name" value="TruA/RsuA/RluB/E/F_N"/>
</dbReference>
<evidence type="ECO:0000256" key="5">
    <source>
        <dbReference type="SAM" id="MobiDB-lite"/>
    </source>
</evidence>
<feature type="compositionally biased region" description="Acidic residues" evidence="5">
    <location>
        <begin position="484"/>
        <end position="498"/>
    </location>
</feature>
<organism evidence="7 8">
    <name type="scientific">Armillaria solidipes</name>
    <dbReference type="NCBI Taxonomy" id="1076256"/>
    <lineage>
        <taxon>Eukaryota</taxon>
        <taxon>Fungi</taxon>
        <taxon>Dikarya</taxon>
        <taxon>Basidiomycota</taxon>
        <taxon>Agaricomycotina</taxon>
        <taxon>Agaricomycetes</taxon>
        <taxon>Agaricomycetidae</taxon>
        <taxon>Agaricales</taxon>
        <taxon>Marasmiineae</taxon>
        <taxon>Physalacriaceae</taxon>
        <taxon>Armillaria</taxon>
    </lineage>
</organism>
<evidence type="ECO:0000256" key="1">
    <source>
        <dbReference type="ARBA" id="ARBA00009375"/>
    </source>
</evidence>
<dbReference type="InterPro" id="IPR020103">
    <property type="entry name" value="PsdUridine_synth_cat_dom_sf"/>
</dbReference>
<comment type="similarity">
    <text evidence="1 4">Belongs to the tRNA pseudouridine synthase TruA family.</text>
</comment>
<dbReference type="Gene3D" id="3.30.70.660">
    <property type="entry name" value="Pseudouridine synthase I, catalytic domain, C-terminal subdomain"/>
    <property type="match status" value="1"/>
</dbReference>
<feature type="domain" description="Pseudouridine synthase I TruA alpha/beta" evidence="6">
    <location>
        <begin position="244"/>
        <end position="360"/>
    </location>
</feature>
<evidence type="ECO:0000256" key="4">
    <source>
        <dbReference type="RuleBase" id="RU003792"/>
    </source>
</evidence>
<dbReference type="GO" id="GO:0160147">
    <property type="term" value="F:tRNA pseudouridine(38-40) synthase activity"/>
    <property type="evidence" value="ECO:0007669"/>
    <property type="project" value="UniProtKB-EC"/>
</dbReference>
<proteinExistence type="inferred from homology"/>
<evidence type="ECO:0000313" key="7">
    <source>
        <dbReference type="EMBL" id="PBK67096.1"/>
    </source>
</evidence>
<dbReference type="NCBIfam" id="TIGR00071">
    <property type="entry name" value="hisT_truA"/>
    <property type="match status" value="1"/>
</dbReference>
<dbReference type="GO" id="GO:0005634">
    <property type="term" value="C:nucleus"/>
    <property type="evidence" value="ECO:0007669"/>
    <property type="project" value="TreeGrafter"/>
</dbReference>
<evidence type="ECO:0000256" key="3">
    <source>
        <dbReference type="ARBA" id="ARBA00023235"/>
    </source>
</evidence>
<dbReference type="GO" id="GO:0003723">
    <property type="term" value="F:RNA binding"/>
    <property type="evidence" value="ECO:0007669"/>
    <property type="project" value="InterPro"/>
</dbReference>
<dbReference type="InterPro" id="IPR020095">
    <property type="entry name" value="PsdUridine_synth_TruA_C"/>
</dbReference>
<dbReference type="InterPro" id="IPR020097">
    <property type="entry name" value="PsdUridine_synth_TruA_a/b_dom"/>
</dbReference>
<dbReference type="GO" id="GO:0031119">
    <property type="term" value="P:tRNA pseudouridine synthesis"/>
    <property type="evidence" value="ECO:0007669"/>
    <property type="project" value="TreeGrafter"/>
</dbReference>
<dbReference type="EC" id="5.4.99.12" evidence="4"/>
<dbReference type="SUPFAM" id="SSF55120">
    <property type="entry name" value="Pseudouridine synthase"/>
    <property type="match status" value="1"/>
</dbReference>
<evidence type="ECO:0000313" key="8">
    <source>
        <dbReference type="Proteomes" id="UP000218334"/>
    </source>
</evidence>
<dbReference type="Proteomes" id="UP000218334">
    <property type="component" value="Unassembled WGS sequence"/>
</dbReference>
<protein>
    <recommendedName>
        <fullName evidence="4">tRNA pseudouridine synthase</fullName>
        <ecNumber evidence="4">5.4.99.12</ecNumber>
    </recommendedName>
</protein>
<accession>A0A2H3BVM8</accession>
<dbReference type="InterPro" id="IPR001406">
    <property type="entry name" value="PsdUridine_synth_TruA"/>
</dbReference>
<evidence type="ECO:0000256" key="2">
    <source>
        <dbReference type="ARBA" id="ARBA00022694"/>
    </source>
</evidence>
<dbReference type="PANTHER" id="PTHR11142">
    <property type="entry name" value="PSEUDOURIDYLATE SYNTHASE"/>
    <property type="match status" value="1"/>
</dbReference>
<dbReference type="GO" id="GO:0005737">
    <property type="term" value="C:cytoplasm"/>
    <property type="evidence" value="ECO:0007669"/>
    <property type="project" value="TreeGrafter"/>
</dbReference>
<reference evidence="8" key="1">
    <citation type="journal article" date="2017" name="Nat. Ecol. Evol.">
        <title>Genome expansion and lineage-specific genetic innovations in the forest pathogenic fungi Armillaria.</title>
        <authorList>
            <person name="Sipos G."/>
            <person name="Prasanna A.N."/>
            <person name="Walter M.C."/>
            <person name="O'Connor E."/>
            <person name="Balint B."/>
            <person name="Krizsan K."/>
            <person name="Kiss B."/>
            <person name="Hess J."/>
            <person name="Varga T."/>
            <person name="Slot J."/>
            <person name="Riley R."/>
            <person name="Boka B."/>
            <person name="Rigling D."/>
            <person name="Barry K."/>
            <person name="Lee J."/>
            <person name="Mihaltcheva S."/>
            <person name="LaButti K."/>
            <person name="Lipzen A."/>
            <person name="Waldron R."/>
            <person name="Moloney N.M."/>
            <person name="Sperisen C."/>
            <person name="Kredics L."/>
            <person name="Vagvoelgyi C."/>
            <person name="Patrignani A."/>
            <person name="Fitzpatrick D."/>
            <person name="Nagy I."/>
            <person name="Doyle S."/>
            <person name="Anderson J.B."/>
            <person name="Grigoriev I.V."/>
            <person name="Gueldener U."/>
            <person name="Muensterkoetter M."/>
            <person name="Nagy L.G."/>
        </authorList>
    </citation>
    <scope>NUCLEOTIDE SEQUENCE [LARGE SCALE GENOMIC DNA]</scope>
    <source>
        <strain evidence="8">28-4</strain>
    </source>
</reference>
<keyword evidence="8" id="KW-1185">Reference proteome</keyword>
<comment type="catalytic activity">
    <reaction evidence="4">
        <text>uridine(38/39/40) in tRNA = pseudouridine(38/39/40) in tRNA</text>
        <dbReference type="Rhea" id="RHEA:22376"/>
        <dbReference type="Rhea" id="RHEA-COMP:10085"/>
        <dbReference type="Rhea" id="RHEA-COMP:10087"/>
        <dbReference type="ChEBI" id="CHEBI:65314"/>
        <dbReference type="ChEBI" id="CHEBI:65315"/>
        <dbReference type="EC" id="5.4.99.12"/>
    </reaction>
</comment>
<evidence type="ECO:0000259" key="6">
    <source>
        <dbReference type="Pfam" id="PF01416"/>
    </source>
</evidence>